<accession>A0A0D2S145</accession>
<dbReference type="GO" id="GO:0017150">
    <property type="term" value="F:tRNA dihydrouridine synthase activity"/>
    <property type="evidence" value="ECO:0007669"/>
    <property type="project" value="InterPro"/>
</dbReference>
<dbReference type="InterPro" id="IPR013785">
    <property type="entry name" value="Aldolase_TIM"/>
</dbReference>
<evidence type="ECO:0000313" key="6">
    <source>
        <dbReference type="Proteomes" id="UP000032304"/>
    </source>
</evidence>
<gene>
    <name evidence="5" type="ORF">B456_004G171700</name>
</gene>
<keyword evidence="1" id="KW-0820">tRNA-binding</keyword>
<feature type="domain" description="DUS-like FMN-binding" evidence="4">
    <location>
        <begin position="69"/>
        <end position="107"/>
    </location>
</feature>
<dbReference type="PANTHER" id="PTHR42907:SF1">
    <property type="entry name" value="FMN-LINKED OXIDOREDUCTASES SUPERFAMILY PROTEIN"/>
    <property type="match status" value="1"/>
</dbReference>
<evidence type="ECO:0000256" key="3">
    <source>
        <dbReference type="ARBA" id="ARBA00022884"/>
    </source>
</evidence>
<keyword evidence="2" id="KW-0521">NADP</keyword>
<dbReference type="InterPro" id="IPR004653">
    <property type="entry name" value="DusA"/>
</dbReference>
<keyword evidence="3" id="KW-0694">RNA-binding</keyword>
<feature type="domain" description="DUS-like FMN-binding" evidence="4">
    <location>
        <begin position="115"/>
        <end position="312"/>
    </location>
</feature>
<dbReference type="GO" id="GO:0000049">
    <property type="term" value="F:tRNA binding"/>
    <property type="evidence" value="ECO:0007669"/>
    <property type="project" value="UniProtKB-KW"/>
</dbReference>
<sequence>MVKFSAYSLMISSFTPFHSIILKTPRRFSRNIPFNHSTKSRVASYYQNVELHTEDMMGASRYLPPLFSVAPMMEWTDNHYRTLARLISKHAWLYTEMLAAETIVYQQGNLFVGEAMSVIAANTNVPVSVKCRIGVDDHDSYNELCDFIYKVSSLSPTRHFIIHSRKALLNGISPADNRRIPPLKYEFYYALLRDFPDLTFTINGGINSVVEANAALREGAHGVMVGRAAYHYPWQTLGHVDTAIYGAPSSGITRREILQRYQEYGDSVLGKDGNNRPNIREVAKPLLNLFYSEPGNGLWKRKADSAFMHCKTMKSFFEETLVAIPDSVLDAPIAGGVPSGREDLFANVHDFLPPQYQAREEEALYA</sequence>
<dbReference type="InterPro" id="IPR035587">
    <property type="entry name" value="DUS-like_FMN-bd"/>
</dbReference>
<evidence type="ECO:0000256" key="2">
    <source>
        <dbReference type="ARBA" id="ARBA00022857"/>
    </source>
</evidence>
<dbReference type="AlphaFoldDB" id="A0A0D2S145"/>
<dbReference type="Proteomes" id="UP000032304">
    <property type="component" value="Chromosome 4"/>
</dbReference>
<name>A0A0D2S145_GOSRA</name>
<dbReference type="Gramene" id="KJB24960">
    <property type="protein sequence ID" value="KJB24960"/>
    <property type="gene ID" value="B456_004G171700"/>
</dbReference>
<proteinExistence type="predicted"/>
<dbReference type="Gene3D" id="1.20.120.1460">
    <property type="match status" value="1"/>
</dbReference>
<dbReference type="EMBL" id="CM001743">
    <property type="protein sequence ID" value="KJB24960.1"/>
    <property type="molecule type" value="Genomic_DNA"/>
</dbReference>
<organism evidence="5 6">
    <name type="scientific">Gossypium raimondii</name>
    <name type="common">Peruvian cotton</name>
    <name type="synonym">Gossypium klotzschianum subsp. raimondii</name>
    <dbReference type="NCBI Taxonomy" id="29730"/>
    <lineage>
        <taxon>Eukaryota</taxon>
        <taxon>Viridiplantae</taxon>
        <taxon>Streptophyta</taxon>
        <taxon>Embryophyta</taxon>
        <taxon>Tracheophyta</taxon>
        <taxon>Spermatophyta</taxon>
        <taxon>Magnoliopsida</taxon>
        <taxon>eudicotyledons</taxon>
        <taxon>Gunneridae</taxon>
        <taxon>Pentapetalae</taxon>
        <taxon>rosids</taxon>
        <taxon>malvids</taxon>
        <taxon>Malvales</taxon>
        <taxon>Malvaceae</taxon>
        <taxon>Malvoideae</taxon>
        <taxon>Gossypium</taxon>
    </lineage>
</organism>
<dbReference type="Pfam" id="PF01207">
    <property type="entry name" value="Dus"/>
    <property type="match status" value="2"/>
</dbReference>
<dbReference type="CDD" id="cd02801">
    <property type="entry name" value="DUS_like_FMN"/>
    <property type="match status" value="1"/>
</dbReference>
<reference evidence="5 6" key="1">
    <citation type="journal article" date="2012" name="Nature">
        <title>Repeated polyploidization of Gossypium genomes and the evolution of spinnable cotton fibres.</title>
        <authorList>
            <person name="Paterson A.H."/>
            <person name="Wendel J.F."/>
            <person name="Gundlach H."/>
            <person name="Guo H."/>
            <person name="Jenkins J."/>
            <person name="Jin D."/>
            <person name="Llewellyn D."/>
            <person name="Showmaker K.C."/>
            <person name="Shu S."/>
            <person name="Udall J."/>
            <person name="Yoo M.J."/>
            <person name="Byers R."/>
            <person name="Chen W."/>
            <person name="Doron-Faigenboim A."/>
            <person name="Duke M.V."/>
            <person name="Gong L."/>
            <person name="Grimwood J."/>
            <person name="Grover C."/>
            <person name="Grupp K."/>
            <person name="Hu G."/>
            <person name="Lee T.H."/>
            <person name="Li J."/>
            <person name="Lin L."/>
            <person name="Liu T."/>
            <person name="Marler B.S."/>
            <person name="Page J.T."/>
            <person name="Roberts A.W."/>
            <person name="Romanel E."/>
            <person name="Sanders W.S."/>
            <person name="Szadkowski E."/>
            <person name="Tan X."/>
            <person name="Tang H."/>
            <person name="Xu C."/>
            <person name="Wang J."/>
            <person name="Wang Z."/>
            <person name="Zhang D."/>
            <person name="Zhang L."/>
            <person name="Ashrafi H."/>
            <person name="Bedon F."/>
            <person name="Bowers J.E."/>
            <person name="Brubaker C.L."/>
            <person name="Chee P.W."/>
            <person name="Das S."/>
            <person name="Gingle A.R."/>
            <person name="Haigler C.H."/>
            <person name="Harker D."/>
            <person name="Hoffmann L.V."/>
            <person name="Hovav R."/>
            <person name="Jones D.C."/>
            <person name="Lemke C."/>
            <person name="Mansoor S."/>
            <person name="ur Rahman M."/>
            <person name="Rainville L.N."/>
            <person name="Rambani A."/>
            <person name="Reddy U.K."/>
            <person name="Rong J.K."/>
            <person name="Saranga Y."/>
            <person name="Scheffler B.E."/>
            <person name="Scheffler J.A."/>
            <person name="Stelly D.M."/>
            <person name="Triplett B.A."/>
            <person name="Van Deynze A."/>
            <person name="Vaslin M.F."/>
            <person name="Waghmare V.N."/>
            <person name="Walford S.A."/>
            <person name="Wright R.J."/>
            <person name="Zaki E.A."/>
            <person name="Zhang T."/>
            <person name="Dennis E.S."/>
            <person name="Mayer K.F."/>
            <person name="Peterson D.G."/>
            <person name="Rokhsar D.S."/>
            <person name="Wang X."/>
            <person name="Schmutz J."/>
        </authorList>
    </citation>
    <scope>NUCLEOTIDE SEQUENCE [LARGE SCALE GENOMIC DNA]</scope>
</reference>
<evidence type="ECO:0000256" key="1">
    <source>
        <dbReference type="ARBA" id="ARBA00022555"/>
    </source>
</evidence>
<dbReference type="SUPFAM" id="SSF51395">
    <property type="entry name" value="FMN-linked oxidoreductases"/>
    <property type="match status" value="1"/>
</dbReference>
<evidence type="ECO:0000259" key="4">
    <source>
        <dbReference type="Pfam" id="PF01207"/>
    </source>
</evidence>
<keyword evidence="6" id="KW-1185">Reference proteome</keyword>
<protein>
    <recommendedName>
        <fullName evidence="4">DUS-like FMN-binding domain-containing protein</fullName>
    </recommendedName>
</protein>
<evidence type="ECO:0000313" key="5">
    <source>
        <dbReference type="EMBL" id="KJB24960.1"/>
    </source>
</evidence>
<dbReference type="Gene3D" id="3.20.20.70">
    <property type="entry name" value="Aldolase class I"/>
    <property type="match status" value="2"/>
</dbReference>
<dbReference type="PANTHER" id="PTHR42907">
    <property type="entry name" value="FMN-LINKED OXIDOREDUCTASES SUPERFAMILY PROTEIN"/>
    <property type="match status" value="1"/>
</dbReference>